<dbReference type="GO" id="GO:0006508">
    <property type="term" value="P:proteolysis"/>
    <property type="evidence" value="ECO:0007669"/>
    <property type="project" value="InterPro"/>
</dbReference>
<keyword evidence="3" id="KW-1185">Reference proteome</keyword>
<sequence>MADRSSTKMVIPHPIAPDCPITGILERLSGAGTSTQGRPITLVRPFPRRFQAQCPAHTVWHKDYLFQRRLALKLPLDSFRFDFRGSHETPGTWGQGALDEDLEDLRVVVRHLQEGMGYVVTAVVGHSRGSIVGMRWVCTAPEARGVTTFVNASGRYRMGKIRETAGSKAAEAGFDARGYHDWTTTVARKPVTVRLVPSELERFVRFDTSLVWDRFPQSVHVLTIHGLADKTVPPYDAVIYARALGARSPGTHTLHLVDDADHNFTGRQDEIVGYILAWWDLQARGEIKCSGVWDTGTKL</sequence>
<dbReference type="InterPro" id="IPR029058">
    <property type="entry name" value="AB_hydrolase_fold"/>
</dbReference>
<dbReference type="Pfam" id="PF00326">
    <property type="entry name" value="Peptidase_S9"/>
    <property type="match status" value="1"/>
</dbReference>
<proteinExistence type="predicted"/>
<dbReference type="Gene3D" id="3.40.50.1820">
    <property type="entry name" value="alpha/beta hydrolase"/>
    <property type="match status" value="1"/>
</dbReference>
<dbReference type="InterPro" id="IPR001375">
    <property type="entry name" value="Peptidase_S9_cat"/>
</dbReference>
<feature type="domain" description="Peptidase S9 prolyl oligopeptidase catalytic" evidence="1">
    <location>
        <begin position="175"/>
        <end position="278"/>
    </location>
</feature>
<gene>
    <name evidence="2" type="ORF">GGX14DRAFT_643732</name>
</gene>
<name>A0AAD6YEP7_9AGAR</name>
<dbReference type="Proteomes" id="UP001219525">
    <property type="component" value="Unassembled WGS sequence"/>
</dbReference>
<evidence type="ECO:0000313" key="2">
    <source>
        <dbReference type="EMBL" id="KAJ7205961.1"/>
    </source>
</evidence>
<accession>A0AAD6YEP7</accession>
<evidence type="ECO:0000313" key="3">
    <source>
        <dbReference type="Proteomes" id="UP001219525"/>
    </source>
</evidence>
<dbReference type="SUPFAM" id="SSF53474">
    <property type="entry name" value="alpha/beta-Hydrolases"/>
    <property type="match status" value="1"/>
</dbReference>
<reference evidence="2" key="1">
    <citation type="submission" date="2023-03" db="EMBL/GenBank/DDBJ databases">
        <title>Massive genome expansion in bonnet fungi (Mycena s.s.) driven by repeated elements and novel gene families across ecological guilds.</title>
        <authorList>
            <consortium name="Lawrence Berkeley National Laboratory"/>
            <person name="Harder C.B."/>
            <person name="Miyauchi S."/>
            <person name="Viragh M."/>
            <person name="Kuo A."/>
            <person name="Thoen E."/>
            <person name="Andreopoulos B."/>
            <person name="Lu D."/>
            <person name="Skrede I."/>
            <person name="Drula E."/>
            <person name="Henrissat B."/>
            <person name="Morin E."/>
            <person name="Kohler A."/>
            <person name="Barry K."/>
            <person name="LaButti K."/>
            <person name="Morin E."/>
            <person name="Salamov A."/>
            <person name="Lipzen A."/>
            <person name="Mereny Z."/>
            <person name="Hegedus B."/>
            <person name="Baldrian P."/>
            <person name="Stursova M."/>
            <person name="Weitz H."/>
            <person name="Taylor A."/>
            <person name="Grigoriev I.V."/>
            <person name="Nagy L.G."/>
            <person name="Martin F."/>
            <person name="Kauserud H."/>
        </authorList>
    </citation>
    <scope>NUCLEOTIDE SEQUENCE</scope>
    <source>
        <strain evidence="2">9144</strain>
    </source>
</reference>
<dbReference type="AlphaFoldDB" id="A0AAD6YEP7"/>
<protein>
    <submittedName>
        <fullName evidence="2">Ectomycorrhiza-regulated esterase</fullName>
    </submittedName>
</protein>
<dbReference type="EMBL" id="JARJCW010000041">
    <property type="protein sequence ID" value="KAJ7205961.1"/>
    <property type="molecule type" value="Genomic_DNA"/>
</dbReference>
<dbReference type="GO" id="GO:0008236">
    <property type="term" value="F:serine-type peptidase activity"/>
    <property type="evidence" value="ECO:0007669"/>
    <property type="project" value="InterPro"/>
</dbReference>
<evidence type="ECO:0000259" key="1">
    <source>
        <dbReference type="Pfam" id="PF00326"/>
    </source>
</evidence>
<comment type="caution">
    <text evidence="2">The sequence shown here is derived from an EMBL/GenBank/DDBJ whole genome shotgun (WGS) entry which is preliminary data.</text>
</comment>
<organism evidence="2 3">
    <name type="scientific">Mycena pura</name>
    <dbReference type="NCBI Taxonomy" id="153505"/>
    <lineage>
        <taxon>Eukaryota</taxon>
        <taxon>Fungi</taxon>
        <taxon>Dikarya</taxon>
        <taxon>Basidiomycota</taxon>
        <taxon>Agaricomycotina</taxon>
        <taxon>Agaricomycetes</taxon>
        <taxon>Agaricomycetidae</taxon>
        <taxon>Agaricales</taxon>
        <taxon>Marasmiineae</taxon>
        <taxon>Mycenaceae</taxon>
        <taxon>Mycena</taxon>
    </lineage>
</organism>